<dbReference type="PANTHER" id="PTHR42928">
    <property type="entry name" value="TRICARBOXYLATE-BINDING PROTEIN"/>
    <property type="match status" value="1"/>
</dbReference>
<keyword evidence="4" id="KW-1185">Reference proteome</keyword>
<gene>
    <name evidence="3" type="ORF">WKW79_22925</name>
</gene>
<dbReference type="Pfam" id="PF03401">
    <property type="entry name" value="TctC"/>
    <property type="match status" value="1"/>
</dbReference>
<dbReference type="PIRSF" id="PIRSF017082">
    <property type="entry name" value="YflP"/>
    <property type="match status" value="1"/>
</dbReference>
<proteinExistence type="inferred from homology"/>
<evidence type="ECO:0000313" key="3">
    <source>
        <dbReference type="EMBL" id="MEJ8857443.1"/>
    </source>
</evidence>
<dbReference type="SUPFAM" id="SSF53850">
    <property type="entry name" value="Periplasmic binding protein-like II"/>
    <property type="match status" value="1"/>
</dbReference>
<evidence type="ECO:0000256" key="1">
    <source>
        <dbReference type="ARBA" id="ARBA00006987"/>
    </source>
</evidence>
<comment type="similarity">
    <text evidence="1">Belongs to the UPF0065 (bug) family.</text>
</comment>
<name>A0ABU8XCC2_9BURK</name>
<protein>
    <submittedName>
        <fullName evidence="3">Tripartite tricarboxylate transporter substrate binding protein</fullName>
    </submittedName>
</protein>
<dbReference type="RefSeq" id="WP_340337515.1">
    <property type="nucleotide sequence ID" value="NZ_JBBKZS010000011.1"/>
</dbReference>
<organism evidence="3 4">
    <name type="scientific">Variovorax robiniae</name>
    <dbReference type="NCBI Taxonomy" id="1836199"/>
    <lineage>
        <taxon>Bacteria</taxon>
        <taxon>Pseudomonadati</taxon>
        <taxon>Pseudomonadota</taxon>
        <taxon>Betaproteobacteria</taxon>
        <taxon>Burkholderiales</taxon>
        <taxon>Comamonadaceae</taxon>
        <taxon>Variovorax</taxon>
    </lineage>
</organism>
<dbReference type="EMBL" id="JBBKZS010000011">
    <property type="protein sequence ID" value="MEJ8857443.1"/>
    <property type="molecule type" value="Genomic_DNA"/>
</dbReference>
<dbReference type="InterPro" id="IPR042100">
    <property type="entry name" value="Bug_dom1"/>
</dbReference>
<dbReference type="Gene3D" id="3.40.190.150">
    <property type="entry name" value="Bordetella uptake gene, domain 1"/>
    <property type="match status" value="1"/>
</dbReference>
<dbReference type="CDD" id="cd07012">
    <property type="entry name" value="PBP2_Bug_TTT"/>
    <property type="match status" value="1"/>
</dbReference>
<dbReference type="Gene3D" id="3.40.190.10">
    <property type="entry name" value="Periplasmic binding protein-like II"/>
    <property type="match status" value="1"/>
</dbReference>
<evidence type="ECO:0000313" key="4">
    <source>
        <dbReference type="Proteomes" id="UP001367030"/>
    </source>
</evidence>
<feature type="region of interest" description="Disordered" evidence="2">
    <location>
        <begin position="1"/>
        <end position="23"/>
    </location>
</feature>
<dbReference type="InterPro" id="IPR005064">
    <property type="entry name" value="BUG"/>
</dbReference>
<evidence type="ECO:0000256" key="2">
    <source>
        <dbReference type="SAM" id="MobiDB-lite"/>
    </source>
</evidence>
<accession>A0ABU8XCC2</accession>
<dbReference type="Proteomes" id="UP001367030">
    <property type="component" value="Unassembled WGS sequence"/>
</dbReference>
<dbReference type="PANTHER" id="PTHR42928:SF5">
    <property type="entry name" value="BLR1237 PROTEIN"/>
    <property type="match status" value="1"/>
</dbReference>
<comment type="caution">
    <text evidence="3">The sequence shown here is derived from an EMBL/GenBank/DDBJ whole genome shotgun (WGS) entry which is preliminary data.</text>
</comment>
<sequence length="345" mass="36877">MNADAAPEPRTRLISASPHGAEQGDKQLNYRKFLFGCVIAGVTIGSAIAQQVTRIVVPFAAGGGTDQYCRILAQELGKHGMNVIIENKPGASGILAADYVARAKPDGQTVLVSSLGTLANNSVLYEKLPYDPAKDFAPVTQIAYQPAILVGRADLPYKNIKEMVEYAKKNPGKINRGSPGAAILTNLAPVVFEKNLGISTTHIPFNGDSPAVQALLGGQIDIHGTSITGSLPYIQAGKLRVLGVMDTHRLPQLPDAPTFQEQGFDMVATLWYSLSVPAGTPKDSIDRLNKAVNQVIADPGFVARARAIGMEPRGGTPQELSKFVKLESDRWLPVLQSLNLPKQAH</sequence>
<reference evidence="3 4" key="1">
    <citation type="submission" date="2024-03" db="EMBL/GenBank/DDBJ databases">
        <title>Novel species of the genus Variovorax.</title>
        <authorList>
            <person name="Liu Q."/>
            <person name="Xin Y.-H."/>
        </authorList>
    </citation>
    <scope>NUCLEOTIDE SEQUENCE [LARGE SCALE GENOMIC DNA]</scope>
    <source>
        <strain evidence="3 4">KACC 18901</strain>
    </source>
</reference>